<sequence length="84" mass="9054">MQLSSHPIGNIISVCTMLANIAIQQVGNMEAGNEVFKCPCHYQSACKADRLSGLFEAIPSSSALKTDAPSLRRVAFEQSRRSGN</sequence>
<evidence type="ECO:0000313" key="1">
    <source>
        <dbReference type="EMBL" id="GFN81341.1"/>
    </source>
</evidence>
<proteinExistence type="predicted"/>
<protein>
    <submittedName>
        <fullName evidence="1">Uncharacterized protein</fullName>
    </submittedName>
</protein>
<evidence type="ECO:0000313" key="2">
    <source>
        <dbReference type="Proteomes" id="UP000735302"/>
    </source>
</evidence>
<accession>A0AAV3YFX7</accession>
<dbReference type="AlphaFoldDB" id="A0AAV3YFX7"/>
<reference evidence="1 2" key="1">
    <citation type="journal article" date="2021" name="Elife">
        <title>Chloroplast acquisition without the gene transfer in kleptoplastic sea slugs, Plakobranchus ocellatus.</title>
        <authorList>
            <person name="Maeda T."/>
            <person name="Takahashi S."/>
            <person name="Yoshida T."/>
            <person name="Shimamura S."/>
            <person name="Takaki Y."/>
            <person name="Nagai Y."/>
            <person name="Toyoda A."/>
            <person name="Suzuki Y."/>
            <person name="Arimoto A."/>
            <person name="Ishii H."/>
            <person name="Satoh N."/>
            <person name="Nishiyama T."/>
            <person name="Hasebe M."/>
            <person name="Maruyama T."/>
            <person name="Minagawa J."/>
            <person name="Obokata J."/>
            <person name="Shigenobu S."/>
        </authorList>
    </citation>
    <scope>NUCLEOTIDE SEQUENCE [LARGE SCALE GENOMIC DNA]</scope>
</reference>
<gene>
    <name evidence="1" type="ORF">PoB_000784700</name>
</gene>
<organism evidence="1 2">
    <name type="scientific">Plakobranchus ocellatus</name>
    <dbReference type="NCBI Taxonomy" id="259542"/>
    <lineage>
        <taxon>Eukaryota</taxon>
        <taxon>Metazoa</taxon>
        <taxon>Spiralia</taxon>
        <taxon>Lophotrochozoa</taxon>
        <taxon>Mollusca</taxon>
        <taxon>Gastropoda</taxon>
        <taxon>Heterobranchia</taxon>
        <taxon>Euthyneura</taxon>
        <taxon>Panpulmonata</taxon>
        <taxon>Sacoglossa</taxon>
        <taxon>Placobranchoidea</taxon>
        <taxon>Plakobranchidae</taxon>
        <taxon>Plakobranchus</taxon>
    </lineage>
</organism>
<comment type="caution">
    <text evidence="1">The sequence shown here is derived from an EMBL/GenBank/DDBJ whole genome shotgun (WGS) entry which is preliminary data.</text>
</comment>
<dbReference type="EMBL" id="BLXT01000921">
    <property type="protein sequence ID" value="GFN81341.1"/>
    <property type="molecule type" value="Genomic_DNA"/>
</dbReference>
<name>A0AAV3YFX7_9GAST</name>
<keyword evidence="2" id="KW-1185">Reference proteome</keyword>
<dbReference type="Proteomes" id="UP000735302">
    <property type="component" value="Unassembled WGS sequence"/>
</dbReference>